<reference evidence="3 4" key="1">
    <citation type="journal article" date="2010" name="Stand. Genomic Sci.">
        <title>Complete genome sequence of Streptosporangium roseum type strain (NI 9100).</title>
        <authorList>
            <person name="Nolan M."/>
            <person name="Sikorski J."/>
            <person name="Jando M."/>
            <person name="Lucas S."/>
            <person name="Lapidus A."/>
            <person name="Glavina Del Rio T."/>
            <person name="Chen F."/>
            <person name="Tice H."/>
            <person name="Pitluck S."/>
            <person name="Cheng J.F."/>
            <person name="Chertkov O."/>
            <person name="Sims D."/>
            <person name="Meincke L."/>
            <person name="Brettin T."/>
            <person name="Han C."/>
            <person name="Detter J.C."/>
            <person name="Bruce D."/>
            <person name="Goodwin L."/>
            <person name="Land M."/>
            <person name="Hauser L."/>
            <person name="Chang Y.J."/>
            <person name="Jeffries C.D."/>
            <person name="Ivanova N."/>
            <person name="Mavromatis K."/>
            <person name="Mikhailova N."/>
            <person name="Chen A."/>
            <person name="Palaniappan K."/>
            <person name="Chain P."/>
            <person name="Rohde M."/>
            <person name="Goker M."/>
            <person name="Bristow J."/>
            <person name="Eisen J.A."/>
            <person name="Markowitz V."/>
            <person name="Hugenholtz P."/>
            <person name="Kyrpides N.C."/>
            <person name="Klenk H.P."/>
        </authorList>
    </citation>
    <scope>NUCLEOTIDE SEQUENCE [LARGE SCALE GENOMIC DNA]</scope>
    <source>
        <strain evidence="4">ATCC 12428 / DSM 43021 / JCM 3005 / NI 9100</strain>
    </source>
</reference>
<evidence type="ECO:0008006" key="5">
    <source>
        <dbReference type="Google" id="ProtNLM"/>
    </source>
</evidence>
<feature type="chain" id="PRO_5003029382" description="Ig-like domain-containing protein" evidence="2">
    <location>
        <begin position="33"/>
        <end position="475"/>
    </location>
</feature>
<accession>D2B2J3</accession>
<evidence type="ECO:0000256" key="1">
    <source>
        <dbReference type="SAM" id="MobiDB-lite"/>
    </source>
</evidence>
<proteinExistence type="predicted"/>
<keyword evidence="2" id="KW-0732">Signal</keyword>
<evidence type="ECO:0000313" key="3">
    <source>
        <dbReference type="EMBL" id="ACZ91219.1"/>
    </source>
</evidence>
<dbReference type="STRING" id="479432.Sros_8577"/>
<dbReference type="AlphaFoldDB" id="D2B2J3"/>
<feature type="compositionally biased region" description="Low complexity" evidence="1">
    <location>
        <begin position="37"/>
        <end position="58"/>
    </location>
</feature>
<dbReference type="eggNOG" id="COG0737">
    <property type="taxonomic scope" value="Bacteria"/>
</dbReference>
<dbReference type="HOGENOM" id="CLU_574806_0_0_11"/>
<feature type="region of interest" description="Disordered" evidence="1">
    <location>
        <begin position="37"/>
        <end position="71"/>
    </location>
</feature>
<dbReference type="KEGG" id="sro:Sros_8577"/>
<evidence type="ECO:0000313" key="4">
    <source>
        <dbReference type="Proteomes" id="UP000002029"/>
    </source>
</evidence>
<sequence>MSGLARKLAAVGASTAMLATMAAGLLATPAAAASGSTTQAGKTASSSSATPRPAVSVSKTKASPSHSDECPTRVTFSSRIKVKAYGGKTTVAYRWLRGNGSKSAVKTVVLKGKGVKYVTAKESSTFKGGDLKGWQALQVLAPRKVTSAKGYFKVSCGDEGDDDKYVVNTHTVGAQAWVDERNCEATLIGRITASGTRWVRYQWVVNGRVVDRDAVRVYGSRKVYHVIRPHESLRGWAVLQILSPGDASSNRAYFKIWCRDSSPKVSASVNAPSNYEGDCPVTRTFTGTISASHGRGEVKYRWIRDGVAGGWQSVYFDGRGYGHQSRSVSDSWTASASGTSRRSIEIYGGPTSGTVEGKVTCKAAPPASKAWIQAGTSVKQVEAGCPAGSVTGTGSIYATGPIKVTVTWSLNGSVVKSEDLEFTSEGTKSVSFTSASDGLKAGNARLGIVGGGSTTLDYEAVCVKATDKSAEAKDA</sequence>
<feature type="signal peptide" evidence="2">
    <location>
        <begin position="1"/>
        <end position="32"/>
    </location>
</feature>
<name>D2B2J3_STRRD</name>
<evidence type="ECO:0000256" key="2">
    <source>
        <dbReference type="SAM" id="SignalP"/>
    </source>
</evidence>
<gene>
    <name evidence="3" type="ordered locus">Sros_8577</name>
</gene>
<dbReference type="EMBL" id="CP001814">
    <property type="protein sequence ID" value="ACZ91219.1"/>
    <property type="molecule type" value="Genomic_DNA"/>
</dbReference>
<organism evidence="3 4">
    <name type="scientific">Streptosporangium roseum (strain ATCC 12428 / DSM 43021 / JCM 3005 / KCTC 9067 / NCIMB 10171 / NRRL 2505 / NI 9100)</name>
    <dbReference type="NCBI Taxonomy" id="479432"/>
    <lineage>
        <taxon>Bacteria</taxon>
        <taxon>Bacillati</taxon>
        <taxon>Actinomycetota</taxon>
        <taxon>Actinomycetes</taxon>
        <taxon>Streptosporangiales</taxon>
        <taxon>Streptosporangiaceae</taxon>
        <taxon>Streptosporangium</taxon>
    </lineage>
</organism>
<protein>
    <recommendedName>
        <fullName evidence="5">Ig-like domain-containing protein</fullName>
    </recommendedName>
</protein>
<keyword evidence="4" id="KW-1185">Reference proteome</keyword>
<dbReference type="Proteomes" id="UP000002029">
    <property type="component" value="Chromosome"/>
</dbReference>